<organism evidence="1 2">
    <name type="scientific">Pleurodeles waltl</name>
    <name type="common">Iberian ribbed newt</name>
    <dbReference type="NCBI Taxonomy" id="8319"/>
    <lineage>
        <taxon>Eukaryota</taxon>
        <taxon>Metazoa</taxon>
        <taxon>Chordata</taxon>
        <taxon>Craniata</taxon>
        <taxon>Vertebrata</taxon>
        <taxon>Euteleostomi</taxon>
        <taxon>Amphibia</taxon>
        <taxon>Batrachia</taxon>
        <taxon>Caudata</taxon>
        <taxon>Salamandroidea</taxon>
        <taxon>Salamandridae</taxon>
        <taxon>Pleurodelinae</taxon>
        <taxon>Pleurodeles</taxon>
    </lineage>
</organism>
<sequence length="174" mass="19967">MFYRTQALELVREEFKTRSFEEVKLLWRASQACLYRWHNKNSKLLYQLARGLLGGQEIPEIGDAAGTIHNNPKDIASTFAQYYTTLYKPVPKPTIERDALLLHEISLPCLSTVLSRTLDEPTSREEFEPLTPASEFLQGRAELTSLSAVYQSTRPLTYQQLWILVEPFPGFILS</sequence>
<dbReference type="Proteomes" id="UP001066276">
    <property type="component" value="Chromosome 4_2"/>
</dbReference>
<accession>A0AAV7S7Q9</accession>
<reference evidence="1" key="1">
    <citation type="journal article" date="2022" name="bioRxiv">
        <title>Sequencing and chromosome-scale assembly of the giantPleurodeles waltlgenome.</title>
        <authorList>
            <person name="Brown T."/>
            <person name="Elewa A."/>
            <person name="Iarovenko S."/>
            <person name="Subramanian E."/>
            <person name="Araus A.J."/>
            <person name="Petzold A."/>
            <person name="Susuki M."/>
            <person name="Suzuki K.-i.T."/>
            <person name="Hayashi T."/>
            <person name="Toyoda A."/>
            <person name="Oliveira C."/>
            <person name="Osipova E."/>
            <person name="Leigh N.D."/>
            <person name="Simon A."/>
            <person name="Yun M.H."/>
        </authorList>
    </citation>
    <scope>NUCLEOTIDE SEQUENCE</scope>
    <source>
        <strain evidence="1">20211129_DDA</strain>
        <tissue evidence="1">Liver</tissue>
    </source>
</reference>
<protein>
    <submittedName>
        <fullName evidence="1">Uncharacterized protein</fullName>
    </submittedName>
</protein>
<keyword evidence="2" id="KW-1185">Reference proteome</keyword>
<evidence type="ECO:0000313" key="2">
    <source>
        <dbReference type="Proteomes" id="UP001066276"/>
    </source>
</evidence>
<name>A0AAV7S7Q9_PLEWA</name>
<dbReference type="AlphaFoldDB" id="A0AAV7S7Q9"/>
<comment type="caution">
    <text evidence="1">The sequence shown here is derived from an EMBL/GenBank/DDBJ whole genome shotgun (WGS) entry which is preliminary data.</text>
</comment>
<gene>
    <name evidence="1" type="ORF">NDU88_000702</name>
</gene>
<proteinExistence type="predicted"/>
<evidence type="ECO:0000313" key="1">
    <source>
        <dbReference type="EMBL" id="KAJ1160200.1"/>
    </source>
</evidence>
<dbReference type="EMBL" id="JANPWB010000008">
    <property type="protein sequence ID" value="KAJ1160200.1"/>
    <property type="molecule type" value="Genomic_DNA"/>
</dbReference>